<reference evidence="2 3" key="1">
    <citation type="journal article" date="2015" name="Mol. Plant Microbe Interact.">
        <title>Genome, transcriptome, and functional analyses of Penicillium expansum provide new insights into secondary metabolism and pathogenicity.</title>
        <authorList>
            <person name="Ballester A.R."/>
            <person name="Marcet-Houben M."/>
            <person name="Levin E."/>
            <person name="Sela N."/>
            <person name="Selma-Lazaro C."/>
            <person name="Carmona L."/>
            <person name="Wisniewski M."/>
            <person name="Droby S."/>
            <person name="Gonzalez-Candelas L."/>
            <person name="Gabaldon T."/>
        </authorList>
    </citation>
    <scope>NUCLEOTIDE SEQUENCE [LARGE SCALE GENOMIC DNA]</scope>
    <source>
        <strain evidence="2 3">PHI-1</strain>
    </source>
</reference>
<keyword evidence="3" id="KW-1185">Reference proteome</keyword>
<comment type="caution">
    <text evidence="2">The sequence shown here is derived from an EMBL/GenBank/DDBJ whole genome shotgun (WGS) entry which is preliminary data.</text>
</comment>
<evidence type="ECO:0000256" key="1">
    <source>
        <dbReference type="SAM" id="MobiDB-lite"/>
    </source>
</evidence>
<dbReference type="HOGENOM" id="CLU_3335767_0_0_1"/>
<evidence type="ECO:0000313" key="2">
    <source>
        <dbReference type="EMBL" id="KGO77261.1"/>
    </source>
</evidence>
<name>A0A0A2LDJ1_PENIT</name>
<accession>A0A0A2LDJ1</accession>
<dbReference type="PhylomeDB" id="A0A0A2LDJ1"/>
<organism evidence="2 3">
    <name type="scientific">Penicillium italicum</name>
    <name type="common">Blue mold</name>
    <dbReference type="NCBI Taxonomy" id="40296"/>
    <lineage>
        <taxon>Eukaryota</taxon>
        <taxon>Fungi</taxon>
        <taxon>Dikarya</taxon>
        <taxon>Ascomycota</taxon>
        <taxon>Pezizomycotina</taxon>
        <taxon>Eurotiomycetes</taxon>
        <taxon>Eurotiomycetidae</taxon>
        <taxon>Eurotiales</taxon>
        <taxon>Aspergillaceae</taxon>
        <taxon>Penicillium</taxon>
    </lineage>
</organism>
<gene>
    <name evidence="2" type="ORF">PITC_092210</name>
</gene>
<protein>
    <submittedName>
        <fullName evidence="2">Uncharacterized protein</fullName>
    </submittedName>
</protein>
<feature type="region of interest" description="Disordered" evidence="1">
    <location>
        <begin position="1"/>
        <end position="38"/>
    </location>
</feature>
<proteinExistence type="predicted"/>
<feature type="compositionally biased region" description="Basic and acidic residues" evidence="1">
    <location>
        <begin position="22"/>
        <end position="38"/>
    </location>
</feature>
<evidence type="ECO:0000313" key="3">
    <source>
        <dbReference type="Proteomes" id="UP000030104"/>
    </source>
</evidence>
<dbReference type="AlphaFoldDB" id="A0A0A2LDJ1"/>
<dbReference type="EMBL" id="JQGA01000203">
    <property type="protein sequence ID" value="KGO77261.1"/>
    <property type="molecule type" value="Genomic_DNA"/>
</dbReference>
<dbReference type="OrthoDB" id="4361146at2759"/>
<dbReference type="Proteomes" id="UP000030104">
    <property type="component" value="Unassembled WGS sequence"/>
</dbReference>
<sequence length="38" mass="4482">MHTPAANPVRKPPVVIHNKGGRIYDETRPSDWDKQRWK</sequence>